<protein>
    <submittedName>
        <fullName evidence="1">Uncharacterized protein</fullName>
    </submittedName>
</protein>
<dbReference type="EMBL" id="BPLR01015756">
    <property type="protein sequence ID" value="GIY78429.1"/>
    <property type="molecule type" value="Genomic_DNA"/>
</dbReference>
<reference evidence="1 2" key="1">
    <citation type="submission" date="2021-06" db="EMBL/GenBank/DDBJ databases">
        <title>Caerostris extrusa draft genome.</title>
        <authorList>
            <person name="Kono N."/>
            <person name="Arakawa K."/>
        </authorList>
    </citation>
    <scope>NUCLEOTIDE SEQUENCE [LARGE SCALE GENOMIC DNA]</scope>
</reference>
<keyword evidence="2" id="KW-1185">Reference proteome</keyword>
<proteinExistence type="predicted"/>
<accession>A0AAV4W888</accession>
<sequence>MLRGGPCCDNKPRFDIPNLERTSSTKKQHLECSQLALQLFVPDERDFLTYGFNVSIPGFGTQPLGSASTVESNFLNLLA</sequence>
<name>A0AAV4W888_CAEEX</name>
<evidence type="ECO:0000313" key="2">
    <source>
        <dbReference type="Proteomes" id="UP001054945"/>
    </source>
</evidence>
<dbReference type="AlphaFoldDB" id="A0AAV4W888"/>
<comment type="caution">
    <text evidence="1">The sequence shown here is derived from an EMBL/GenBank/DDBJ whole genome shotgun (WGS) entry which is preliminary data.</text>
</comment>
<gene>
    <name evidence="1" type="ORF">CEXT_393651</name>
</gene>
<organism evidence="1 2">
    <name type="scientific">Caerostris extrusa</name>
    <name type="common">Bark spider</name>
    <name type="synonym">Caerostris bankana</name>
    <dbReference type="NCBI Taxonomy" id="172846"/>
    <lineage>
        <taxon>Eukaryota</taxon>
        <taxon>Metazoa</taxon>
        <taxon>Ecdysozoa</taxon>
        <taxon>Arthropoda</taxon>
        <taxon>Chelicerata</taxon>
        <taxon>Arachnida</taxon>
        <taxon>Araneae</taxon>
        <taxon>Araneomorphae</taxon>
        <taxon>Entelegynae</taxon>
        <taxon>Araneoidea</taxon>
        <taxon>Araneidae</taxon>
        <taxon>Caerostris</taxon>
    </lineage>
</organism>
<dbReference type="Proteomes" id="UP001054945">
    <property type="component" value="Unassembled WGS sequence"/>
</dbReference>
<evidence type="ECO:0000313" key="1">
    <source>
        <dbReference type="EMBL" id="GIY78429.1"/>
    </source>
</evidence>